<evidence type="ECO:0000313" key="4">
    <source>
        <dbReference type="Proteomes" id="UP001160148"/>
    </source>
</evidence>
<evidence type="ECO:0000259" key="2">
    <source>
        <dbReference type="Pfam" id="PF16064"/>
    </source>
</evidence>
<dbReference type="InterPro" id="IPR032071">
    <property type="entry name" value="DUF4806"/>
</dbReference>
<evidence type="ECO:0000256" key="1">
    <source>
        <dbReference type="SAM" id="MobiDB-lite"/>
    </source>
</evidence>
<dbReference type="Proteomes" id="UP001160148">
    <property type="component" value="Unassembled WGS sequence"/>
</dbReference>
<keyword evidence="4" id="KW-1185">Reference proteome</keyword>
<organism evidence="3 4">
    <name type="scientific">Macrosiphum euphorbiae</name>
    <name type="common">potato aphid</name>
    <dbReference type="NCBI Taxonomy" id="13131"/>
    <lineage>
        <taxon>Eukaryota</taxon>
        <taxon>Metazoa</taxon>
        <taxon>Ecdysozoa</taxon>
        <taxon>Arthropoda</taxon>
        <taxon>Hexapoda</taxon>
        <taxon>Insecta</taxon>
        <taxon>Pterygota</taxon>
        <taxon>Neoptera</taxon>
        <taxon>Paraneoptera</taxon>
        <taxon>Hemiptera</taxon>
        <taxon>Sternorrhyncha</taxon>
        <taxon>Aphidomorpha</taxon>
        <taxon>Aphidoidea</taxon>
        <taxon>Aphididae</taxon>
        <taxon>Macrosiphini</taxon>
        <taxon>Macrosiphum</taxon>
    </lineage>
</organism>
<proteinExistence type="predicted"/>
<feature type="compositionally biased region" description="Polar residues" evidence="1">
    <location>
        <begin position="174"/>
        <end position="184"/>
    </location>
</feature>
<evidence type="ECO:0000313" key="3">
    <source>
        <dbReference type="EMBL" id="CAI6376834.1"/>
    </source>
</evidence>
<dbReference type="EMBL" id="CARXXK010001583">
    <property type="protein sequence ID" value="CAI6376834.1"/>
    <property type="molecule type" value="Genomic_DNA"/>
</dbReference>
<comment type="caution">
    <text evidence="3">The sequence shown here is derived from an EMBL/GenBank/DDBJ whole genome shotgun (WGS) entry which is preliminary data.</text>
</comment>
<name>A0AAV0Y7B1_9HEMI</name>
<dbReference type="PANTHER" id="PTHR34153:SF2">
    <property type="entry name" value="SI:CH211-262H13.3-RELATED"/>
    <property type="match status" value="1"/>
</dbReference>
<dbReference type="AlphaFoldDB" id="A0AAV0Y7B1"/>
<sequence length="431" mass="49341">MWTVVNFEADNTVDVVPDFWFKNGLCEWPNKTNRMDTKTTIKRRIKPDEIHFKKYKARVMLTNITSFEEAESKATKAQVTSELSSNEDHIKATKTVKKSKNNIPTETAVSKLPNPPLYVEESDNGSTDYDSDVDKLNKTNTKESTVLFSQSFKDNSYYDTSPENGLYNIDHQEPSTSQTAVSYGSESKKKKTHHISSSDQLNKNIDYTVQPIISPSSANKSADESDQAFRKCVRAVLTMSGKVTALRRSLDNLKYDAEHFHKRFDAQESLLEKILAKLDSQESKGSAMVYNYDDVDLGVIDNDEDLNNMEEKLINDKPYRSAVIMLLSRFVGNTLPETIRKIMQRLFTDQFLSKYSFIGFKGKHQFSTLQCCSIIYDIVRKMKKFKDTANIDIEKPIKNWMAQATLRIKKMAEKSLQTNHDDDNLLIDNNT</sequence>
<feature type="region of interest" description="Disordered" evidence="1">
    <location>
        <begin position="106"/>
        <end position="130"/>
    </location>
</feature>
<accession>A0AAV0Y7B1</accession>
<dbReference type="Pfam" id="PF16064">
    <property type="entry name" value="DUF4806"/>
    <property type="match status" value="1"/>
</dbReference>
<gene>
    <name evidence="3" type="ORF">MEUPH1_LOCUS30166</name>
</gene>
<protein>
    <recommendedName>
        <fullName evidence="2">DUF4806 domain-containing protein</fullName>
    </recommendedName>
</protein>
<feature type="region of interest" description="Disordered" evidence="1">
    <location>
        <begin position="169"/>
        <end position="199"/>
    </location>
</feature>
<feature type="domain" description="DUF4806" evidence="2">
    <location>
        <begin position="300"/>
        <end position="368"/>
    </location>
</feature>
<dbReference type="PANTHER" id="PTHR34153">
    <property type="entry name" value="SI:CH211-262H13.3-RELATED-RELATED"/>
    <property type="match status" value="1"/>
</dbReference>
<reference evidence="3 4" key="1">
    <citation type="submission" date="2023-01" db="EMBL/GenBank/DDBJ databases">
        <authorList>
            <person name="Whitehead M."/>
        </authorList>
    </citation>
    <scope>NUCLEOTIDE SEQUENCE [LARGE SCALE GENOMIC DNA]</scope>
</reference>